<evidence type="ECO:0000256" key="1">
    <source>
        <dbReference type="SAM" id="MobiDB-lite"/>
    </source>
</evidence>
<dbReference type="STRING" id="8083.ENSXMAP00000024911"/>
<proteinExistence type="predicted"/>
<feature type="compositionally biased region" description="Polar residues" evidence="1">
    <location>
        <begin position="112"/>
        <end position="124"/>
    </location>
</feature>
<feature type="region of interest" description="Disordered" evidence="1">
    <location>
        <begin position="89"/>
        <end position="124"/>
    </location>
</feature>
<feature type="compositionally biased region" description="Low complexity" evidence="1">
    <location>
        <begin position="225"/>
        <end position="259"/>
    </location>
</feature>
<dbReference type="AlphaFoldDB" id="A0A3B5Q4F2"/>
<accession>A0A3B5Q4F2</accession>
<reference evidence="2" key="4">
    <citation type="submission" date="2025-09" db="UniProtKB">
        <authorList>
            <consortium name="Ensembl"/>
        </authorList>
    </citation>
    <scope>IDENTIFICATION</scope>
    <source>
        <strain evidence="2">JP 163 A</strain>
    </source>
</reference>
<sequence>MVTSVSSTELSVVIATEQLDKTEKPSDQEKESKQTLRPCFKVEKRDPVSILEKQKHLVSKCRLPFVKLIRKEIEQNKYLHSCLTHVTTNRSECNKKEKTSDSNVNKAAANKSDLTGSKTSVSTDQITPSKFIKVSVKKLRARSESGLLRLSSESPPEHNAPTPGNNAPTPGNDAKTPGNNAPTPGNNAKTPGNNAPTPGKNAPTPGKNAPTPGNDAPTPGNDAKTPGNNAPTPGKNAPTPGNNAPTPGNDTPGNNAPTPENNSNIGFSSSAIRQFGFQESNIVLTTRAGR</sequence>
<feature type="region of interest" description="Disordered" evidence="1">
    <location>
        <begin position="16"/>
        <end position="35"/>
    </location>
</feature>
<feature type="compositionally biased region" description="Basic and acidic residues" evidence="1">
    <location>
        <begin position="18"/>
        <end position="35"/>
    </location>
</feature>
<feature type="region of interest" description="Disordered" evidence="1">
    <location>
        <begin position="145"/>
        <end position="274"/>
    </location>
</feature>
<dbReference type="InterPro" id="IPR011049">
    <property type="entry name" value="Serralysin-like_metalloprot_C"/>
</dbReference>
<protein>
    <submittedName>
        <fullName evidence="2">Uncharacterized protein</fullName>
    </submittedName>
</protein>
<name>A0A3B5Q4F2_XIPMA</name>
<reference evidence="3" key="2">
    <citation type="journal article" date="2013" name="Nat. Genet.">
        <title>The genome of the platyfish, Xiphophorus maculatus, provides insights into evolutionary adaptation and several complex traits.</title>
        <authorList>
            <person name="Schartl M."/>
            <person name="Walter R.B."/>
            <person name="Shen Y."/>
            <person name="Garcia T."/>
            <person name="Catchen J."/>
            <person name="Amores A."/>
            <person name="Braasch I."/>
            <person name="Chalopin D."/>
            <person name="Volff J.N."/>
            <person name="Lesch K.P."/>
            <person name="Bisazza A."/>
            <person name="Minx P."/>
            <person name="Hillier L."/>
            <person name="Wilson R.K."/>
            <person name="Fuerstenberg S."/>
            <person name="Boore J."/>
            <person name="Searle S."/>
            <person name="Postlethwait J.H."/>
            <person name="Warren W.C."/>
        </authorList>
    </citation>
    <scope>NUCLEOTIDE SEQUENCE [LARGE SCALE GENOMIC DNA]</scope>
    <source>
        <strain evidence="3">JP 163 A</strain>
    </source>
</reference>
<dbReference type="GeneTree" id="ENSGT01150000289099"/>
<reference evidence="3" key="1">
    <citation type="submission" date="2012-01" db="EMBL/GenBank/DDBJ databases">
        <authorList>
            <person name="Walter R."/>
            <person name="Schartl M."/>
            <person name="Warren W."/>
        </authorList>
    </citation>
    <scope>NUCLEOTIDE SEQUENCE [LARGE SCALE GENOMIC DNA]</scope>
    <source>
        <strain evidence="3">JP 163 A</strain>
    </source>
</reference>
<keyword evidence="3" id="KW-1185">Reference proteome</keyword>
<organism evidence="2 3">
    <name type="scientific">Xiphophorus maculatus</name>
    <name type="common">Southern platyfish</name>
    <name type="synonym">Platypoecilus maculatus</name>
    <dbReference type="NCBI Taxonomy" id="8083"/>
    <lineage>
        <taxon>Eukaryota</taxon>
        <taxon>Metazoa</taxon>
        <taxon>Chordata</taxon>
        <taxon>Craniata</taxon>
        <taxon>Vertebrata</taxon>
        <taxon>Euteleostomi</taxon>
        <taxon>Actinopterygii</taxon>
        <taxon>Neopterygii</taxon>
        <taxon>Teleostei</taxon>
        <taxon>Neoteleostei</taxon>
        <taxon>Acanthomorphata</taxon>
        <taxon>Ovalentaria</taxon>
        <taxon>Atherinomorphae</taxon>
        <taxon>Cyprinodontiformes</taxon>
        <taxon>Poeciliidae</taxon>
        <taxon>Poeciliinae</taxon>
        <taxon>Xiphophorus</taxon>
    </lineage>
</organism>
<dbReference type="InParanoid" id="A0A3B5Q4F2"/>
<reference evidence="2" key="3">
    <citation type="submission" date="2025-08" db="UniProtKB">
        <authorList>
            <consortium name="Ensembl"/>
        </authorList>
    </citation>
    <scope>IDENTIFICATION</scope>
    <source>
        <strain evidence="2">JP 163 A</strain>
    </source>
</reference>
<dbReference type="Ensembl" id="ENSXMAT00000026333.1">
    <property type="protein sequence ID" value="ENSXMAP00000024911.1"/>
    <property type="gene ID" value="ENSXMAG00000021433.1"/>
</dbReference>
<feature type="compositionally biased region" description="Low complexity" evidence="1">
    <location>
        <begin position="145"/>
        <end position="191"/>
    </location>
</feature>
<feature type="compositionally biased region" description="Polar residues" evidence="1">
    <location>
        <begin position="260"/>
        <end position="274"/>
    </location>
</feature>
<dbReference type="SUPFAM" id="SSF101967">
    <property type="entry name" value="Adhesin YadA, collagen-binding domain"/>
    <property type="match status" value="1"/>
</dbReference>
<evidence type="ECO:0000313" key="2">
    <source>
        <dbReference type="Ensembl" id="ENSXMAP00000024911.1"/>
    </source>
</evidence>
<evidence type="ECO:0000313" key="3">
    <source>
        <dbReference type="Proteomes" id="UP000002852"/>
    </source>
</evidence>
<dbReference type="Proteomes" id="UP000002852">
    <property type="component" value="Unassembled WGS sequence"/>
</dbReference>